<dbReference type="PROSITE" id="PS51143">
    <property type="entry name" value="MT_A70"/>
    <property type="match status" value="1"/>
</dbReference>
<evidence type="ECO:0000256" key="2">
    <source>
        <dbReference type="ARBA" id="ARBA00022679"/>
    </source>
</evidence>
<organism evidence="5 6">
    <name type="scientific">Microvirga arsenatis</name>
    <dbReference type="NCBI Taxonomy" id="2692265"/>
    <lineage>
        <taxon>Bacteria</taxon>
        <taxon>Pseudomonadati</taxon>
        <taxon>Pseudomonadota</taxon>
        <taxon>Alphaproteobacteria</taxon>
        <taxon>Hyphomicrobiales</taxon>
        <taxon>Methylobacteriaceae</taxon>
        <taxon>Microvirga</taxon>
    </lineage>
</organism>
<dbReference type="EMBL" id="JAAAXJ010000003">
    <property type="protein sequence ID" value="NBJ24101.1"/>
    <property type="molecule type" value="Genomic_DNA"/>
</dbReference>
<evidence type="ECO:0000313" key="5">
    <source>
        <dbReference type="EMBL" id="NBJ24101.1"/>
    </source>
</evidence>
<dbReference type="GO" id="GO:0008168">
    <property type="term" value="F:methyltransferase activity"/>
    <property type="evidence" value="ECO:0007669"/>
    <property type="project" value="UniProtKB-KW"/>
</dbReference>
<comment type="caution">
    <text evidence="5">The sequence shown here is derived from an EMBL/GenBank/DDBJ whole genome shotgun (WGS) entry which is preliminary data.</text>
</comment>
<evidence type="ECO:0000256" key="3">
    <source>
        <dbReference type="ARBA" id="ARBA00022691"/>
    </source>
</evidence>
<keyword evidence="1 5" id="KW-0489">Methyltransferase</keyword>
<comment type="similarity">
    <text evidence="4">Belongs to the MT-A70-like family.</text>
</comment>
<dbReference type="Pfam" id="PF05063">
    <property type="entry name" value="MT-A70"/>
    <property type="match status" value="1"/>
</dbReference>
<evidence type="ECO:0000256" key="4">
    <source>
        <dbReference type="PROSITE-ProRule" id="PRU00489"/>
    </source>
</evidence>
<evidence type="ECO:0000256" key="1">
    <source>
        <dbReference type="ARBA" id="ARBA00022603"/>
    </source>
</evidence>
<reference evidence="5 6" key="1">
    <citation type="submission" date="2020-01" db="EMBL/GenBank/DDBJ databases">
        <title>Microvirga sp. nov., an arsenate reduction bacterium isolated from Tibet hotspring sediments.</title>
        <authorList>
            <person name="Yuan C.-G."/>
        </authorList>
    </citation>
    <scope>NUCLEOTIDE SEQUENCE [LARGE SCALE GENOMIC DNA]</scope>
    <source>
        <strain evidence="5 6">SYSU G3D203</strain>
    </source>
</reference>
<sequence length="189" mass="21317">MTWPFGDLRPFSYDLIMADPPWRFDTWSLAGKKHKSPESHYSTMTLDEIKALPVGHLASRDCVLWLWATHPMLPQQLEVIAAWGLRFVTSGVWVKRTVNGGLAFGTGYRLRCASEPFLLATNGDPETARNVRTVIEGPLREHSRKPDEAFAAAEALMPTARRLELFSRQKRSGWDTWGDEASKFDEAAA</sequence>
<dbReference type="PANTHER" id="PTHR12829">
    <property type="entry name" value="N6-ADENOSINE-METHYLTRANSFERASE"/>
    <property type="match status" value="1"/>
</dbReference>
<dbReference type="RefSeq" id="WP_161725976.1">
    <property type="nucleotide sequence ID" value="NZ_JAAAXI010000027.1"/>
</dbReference>
<accession>A0ABW9YWN9</accession>
<name>A0ABW9YWN9_9HYPH</name>
<proteinExistence type="inferred from homology"/>
<dbReference type="SUPFAM" id="SSF53335">
    <property type="entry name" value="S-adenosyl-L-methionine-dependent methyltransferases"/>
    <property type="match status" value="1"/>
</dbReference>
<dbReference type="GO" id="GO:0032259">
    <property type="term" value="P:methylation"/>
    <property type="evidence" value="ECO:0007669"/>
    <property type="project" value="UniProtKB-KW"/>
</dbReference>
<gene>
    <name evidence="5" type="ORF">GR303_06995</name>
</gene>
<dbReference type="InterPro" id="IPR007757">
    <property type="entry name" value="MT-A70-like"/>
</dbReference>
<protein>
    <submittedName>
        <fullName evidence="5">DNA methyltransferase</fullName>
    </submittedName>
</protein>
<keyword evidence="6" id="KW-1185">Reference proteome</keyword>
<dbReference type="InterPro" id="IPR029063">
    <property type="entry name" value="SAM-dependent_MTases_sf"/>
</dbReference>
<dbReference type="Proteomes" id="UP000818323">
    <property type="component" value="Unassembled WGS sequence"/>
</dbReference>
<evidence type="ECO:0000313" key="6">
    <source>
        <dbReference type="Proteomes" id="UP000818323"/>
    </source>
</evidence>
<keyword evidence="3" id="KW-0949">S-adenosyl-L-methionine</keyword>
<keyword evidence="2" id="KW-0808">Transferase</keyword>
<dbReference type="PANTHER" id="PTHR12829:SF7">
    <property type="entry name" value="N6-ADENOSINE-METHYLTRANSFERASE CATALYTIC SUBUNIT"/>
    <property type="match status" value="1"/>
</dbReference>